<dbReference type="VEuPathDB" id="FungiDB:SPSK_07572"/>
<dbReference type="OrthoDB" id="4088536at2759"/>
<dbReference type="RefSeq" id="XP_016590909.1">
    <property type="nucleotide sequence ID" value="XM_016734231.1"/>
</dbReference>
<dbReference type="InterPro" id="IPR026907">
    <property type="entry name" value="GCIP-like"/>
</dbReference>
<dbReference type="AlphaFoldDB" id="A0A0F2MEW7"/>
<dbReference type="GO" id="GO:0005634">
    <property type="term" value="C:nucleus"/>
    <property type="evidence" value="ECO:0007669"/>
    <property type="project" value="TreeGrafter"/>
</dbReference>
<name>A0A0F2MEW7_SPOSC</name>
<evidence type="ECO:0000256" key="1">
    <source>
        <dbReference type="SAM" id="MobiDB-lite"/>
    </source>
</evidence>
<comment type="caution">
    <text evidence="2">The sequence shown here is derived from an EMBL/GenBank/DDBJ whole genome shotgun (WGS) entry which is preliminary data.</text>
</comment>
<evidence type="ECO:0000313" key="3">
    <source>
        <dbReference type="Proteomes" id="UP000033710"/>
    </source>
</evidence>
<dbReference type="EMBL" id="AXCR01000004">
    <property type="protein sequence ID" value="KJR88233.1"/>
    <property type="molecule type" value="Genomic_DNA"/>
</dbReference>
<reference evidence="2 3" key="1">
    <citation type="journal article" date="2014" name="BMC Genomics">
        <title>Comparative genomics of the major fungal agents of human and animal Sporotrichosis: Sporothrix schenckii and Sporothrix brasiliensis.</title>
        <authorList>
            <person name="Teixeira M.M."/>
            <person name="de Almeida L.G."/>
            <person name="Kubitschek-Barreira P."/>
            <person name="Alves F.L."/>
            <person name="Kioshima E.S."/>
            <person name="Abadio A.K."/>
            <person name="Fernandes L."/>
            <person name="Derengowski L.S."/>
            <person name="Ferreira K.S."/>
            <person name="Souza R.C."/>
            <person name="Ruiz J.C."/>
            <person name="de Andrade N.C."/>
            <person name="Paes H.C."/>
            <person name="Nicola A.M."/>
            <person name="Albuquerque P."/>
            <person name="Gerber A.L."/>
            <person name="Martins V.P."/>
            <person name="Peconick L.D."/>
            <person name="Neto A.V."/>
            <person name="Chaucanez C.B."/>
            <person name="Silva P.A."/>
            <person name="Cunha O.L."/>
            <person name="de Oliveira F.F."/>
            <person name="dos Santos T.C."/>
            <person name="Barros A.L."/>
            <person name="Soares M.A."/>
            <person name="de Oliveira L.M."/>
            <person name="Marini M.M."/>
            <person name="Villalobos-Duno H."/>
            <person name="Cunha M.M."/>
            <person name="de Hoog S."/>
            <person name="da Silveira J.F."/>
            <person name="Henrissat B."/>
            <person name="Nino-Vega G.A."/>
            <person name="Cisalpino P.S."/>
            <person name="Mora-Montes H.M."/>
            <person name="Almeida S.R."/>
            <person name="Stajich J.E."/>
            <person name="Lopes-Bezerra L.M."/>
            <person name="Vasconcelos A.T."/>
            <person name="Felipe M.S."/>
        </authorList>
    </citation>
    <scope>NUCLEOTIDE SEQUENCE [LARGE SCALE GENOMIC DNA]</scope>
    <source>
        <strain evidence="2 3">1099-18</strain>
    </source>
</reference>
<dbReference type="PANTHER" id="PTHR15492">
    <property type="entry name" value="CYCLIN D1-BINDING PROTEIN 1"/>
    <property type="match status" value="1"/>
</dbReference>
<accession>A0A0F2MEW7</accession>
<organism evidence="2 3">
    <name type="scientific">Sporothrix schenckii 1099-18</name>
    <dbReference type="NCBI Taxonomy" id="1397361"/>
    <lineage>
        <taxon>Eukaryota</taxon>
        <taxon>Fungi</taxon>
        <taxon>Dikarya</taxon>
        <taxon>Ascomycota</taxon>
        <taxon>Pezizomycotina</taxon>
        <taxon>Sordariomycetes</taxon>
        <taxon>Sordariomycetidae</taxon>
        <taxon>Ophiostomatales</taxon>
        <taxon>Ophiostomataceae</taxon>
        <taxon>Sporothrix</taxon>
    </lineage>
</organism>
<evidence type="ECO:0000313" key="2">
    <source>
        <dbReference type="EMBL" id="KJR88233.1"/>
    </source>
</evidence>
<feature type="compositionally biased region" description="Acidic residues" evidence="1">
    <location>
        <begin position="241"/>
        <end position="252"/>
    </location>
</feature>
<dbReference type="PANTHER" id="PTHR15492:SF1">
    <property type="entry name" value="CYCLIN-D1-BINDING PROTEIN 1"/>
    <property type="match status" value="1"/>
</dbReference>
<feature type="region of interest" description="Disordered" evidence="1">
    <location>
        <begin position="168"/>
        <end position="187"/>
    </location>
</feature>
<protein>
    <submittedName>
        <fullName evidence="2">Uncharacterized protein</fullName>
    </submittedName>
</protein>
<dbReference type="Proteomes" id="UP000033710">
    <property type="component" value="Unassembled WGS sequence"/>
</dbReference>
<sequence>MAPPKAAVDSAAVVALNTKIDNALELIAQMLVLVRDVYSDARRQKEAISQKPISSDASSSSSPVAWDPPSKCEALSLARDAATLARAHGTKISLLMINEPFTPSAIQKVVTEMGAPLVSLATAASECYGDRYTNHVRQELARRCASVLEQMQHLLNAIPRDGRVVPEAQRVGGAGSGGSSSRTQSKAMADRGSYTKIGILWAECDALVAFANRGIDGYLVQVVNQLADQLKDEQEELREWGDEEEGDDDIDGGGEGANLDDANVSDSGYDDDEDGGNGDGALNDNEAAQAMLDALMNTRHIPADDPHGLRPRLETALKKIRLVLLLCRAIVKRRLTKPALPALPTPTPEGHVAARLDGAVAALQTVANRFEDLAAAFYKLDAGEVDTVLSQCLEAAVTVSRQLSRPWTPPSGEALGDAFTDWATKFESEMQVKSIEA</sequence>
<dbReference type="KEGG" id="ssck:SPSK_07572"/>
<proteinExistence type="predicted"/>
<feature type="region of interest" description="Disordered" evidence="1">
    <location>
        <begin position="235"/>
        <end position="283"/>
    </location>
</feature>
<reference evidence="2 3" key="2">
    <citation type="journal article" date="2015" name="Eukaryot. Cell">
        <title>Asexual propagation of a virulent clone complex in a human and feline outbreak of sporotrichosis.</title>
        <authorList>
            <person name="Teixeira Mde M."/>
            <person name="Rodrigues A.M."/>
            <person name="Tsui C.K."/>
            <person name="de Almeida L.G."/>
            <person name="Van Diepeningen A.D."/>
            <person name="van den Ende B.G."/>
            <person name="Fernandes G.F."/>
            <person name="Kano R."/>
            <person name="Hamelin R.C."/>
            <person name="Lopes-Bezerra L.M."/>
            <person name="Vasconcelos A.T."/>
            <person name="de Hoog S."/>
            <person name="de Camargo Z.P."/>
            <person name="Felipe M.S."/>
        </authorList>
    </citation>
    <scope>NUCLEOTIDE SEQUENCE [LARGE SCALE GENOMIC DNA]</scope>
    <source>
        <strain evidence="2 3">1099-18</strain>
    </source>
</reference>
<dbReference type="GeneID" id="27669508"/>
<gene>
    <name evidence="2" type="ORF">SPSK_07572</name>
</gene>